<dbReference type="GeneID" id="95569216"/>
<dbReference type="OrthoDB" id="5600341at2"/>
<reference evidence="3 4" key="1">
    <citation type="journal article" date="2012" name="Int. J. Syst. Evol. Microbiol.">
        <title>Vibrio caribbeanicus sp. nov., isolated from the marine sponge Scleritoderma cyanea.</title>
        <authorList>
            <person name="Hoffmann M."/>
            <person name="Monday S.R."/>
            <person name="Allard M.W."/>
            <person name="Strain E.A."/>
            <person name="Whittaker P."/>
            <person name="Naum M."/>
            <person name="McCarthy P.J."/>
            <person name="Lopez J.V."/>
            <person name="Fischer M."/>
            <person name="Brown E.W."/>
        </authorList>
    </citation>
    <scope>NUCLEOTIDE SEQUENCE [LARGE SCALE GENOMIC DNA]</scope>
    <source>
        <strain evidence="4">DSMZ 21326</strain>
    </source>
</reference>
<gene>
    <name evidence="3" type="ORF">VISI1226_22115</name>
</gene>
<dbReference type="InterPro" id="IPR005184">
    <property type="entry name" value="DUF306_Meta_HslJ"/>
</dbReference>
<proteinExistence type="predicted"/>
<dbReference type="PROSITE" id="PS51257">
    <property type="entry name" value="PROKAR_LIPOPROTEIN"/>
    <property type="match status" value="1"/>
</dbReference>
<dbReference type="Gene3D" id="2.40.128.270">
    <property type="match status" value="1"/>
</dbReference>
<feature type="chain" id="PRO_5003227950" evidence="1">
    <location>
        <begin position="26"/>
        <end position="147"/>
    </location>
</feature>
<organism evidence="3 4">
    <name type="scientific">Vibrio sinaloensis DSM 21326</name>
    <dbReference type="NCBI Taxonomy" id="945550"/>
    <lineage>
        <taxon>Bacteria</taxon>
        <taxon>Pseudomonadati</taxon>
        <taxon>Pseudomonadota</taxon>
        <taxon>Gammaproteobacteria</taxon>
        <taxon>Vibrionales</taxon>
        <taxon>Vibrionaceae</taxon>
        <taxon>Vibrio</taxon>
        <taxon>Vibrio oreintalis group</taxon>
    </lineage>
</organism>
<sequence length="147" mass="16334">MQFNLKTSLLAVALPVLATACVSNGGNNNFRDVTPQKLQHNKWELVSINGEQIQTNNHQTAPFIEIGANLETNGNTGCNNFKGTGELGERKFRVNRMAMTRKMCPGNANDIEKAVFNTLSDWSEIAVPNNLLIIQDDENTLEFKRAK</sequence>
<dbReference type="PANTHER" id="PTHR35535:SF1">
    <property type="entry name" value="HEAT SHOCK PROTEIN HSLJ"/>
    <property type="match status" value="1"/>
</dbReference>
<feature type="domain" description="DUF306" evidence="2">
    <location>
        <begin position="36"/>
        <end position="143"/>
    </location>
</feature>
<comment type="caution">
    <text evidence="3">The sequence shown here is derived from an EMBL/GenBank/DDBJ whole genome shotgun (WGS) entry which is preliminary data.</text>
</comment>
<protein>
    <submittedName>
        <fullName evidence="3">Heat shock protein HslJ</fullName>
    </submittedName>
</protein>
<accession>E8M6J3</accession>
<dbReference type="InterPro" id="IPR053147">
    <property type="entry name" value="Hsp_HslJ-like"/>
</dbReference>
<evidence type="ECO:0000313" key="3">
    <source>
        <dbReference type="EMBL" id="EGA70311.1"/>
    </source>
</evidence>
<name>E8M6J3_PHOS4</name>
<dbReference type="InterPro" id="IPR038670">
    <property type="entry name" value="HslJ-like_sf"/>
</dbReference>
<dbReference type="AlphaFoldDB" id="E8M6J3"/>
<dbReference type="eggNOG" id="COG3187">
    <property type="taxonomic scope" value="Bacteria"/>
</dbReference>
<dbReference type="RefSeq" id="WP_008076713.1">
    <property type="nucleotide sequence ID" value="NZ_AEVT01000059.1"/>
</dbReference>
<evidence type="ECO:0000313" key="4">
    <source>
        <dbReference type="Proteomes" id="UP000006228"/>
    </source>
</evidence>
<keyword evidence="3" id="KW-0346">Stress response</keyword>
<dbReference type="PANTHER" id="PTHR35535">
    <property type="entry name" value="HEAT SHOCK PROTEIN HSLJ"/>
    <property type="match status" value="1"/>
</dbReference>
<keyword evidence="1" id="KW-0732">Signal</keyword>
<dbReference type="Pfam" id="PF03724">
    <property type="entry name" value="META"/>
    <property type="match status" value="1"/>
</dbReference>
<evidence type="ECO:0000259" key="2">
    <source>
        <dbReference type="Pfam" id="PF03724"/>
    </source>
</evidence>
<dbReference type="EMBL" id="AEVT01000059">
    <property type="protein sequence ID" value="EGA70311.1"/>
    <property type="molecule type" value="Genomic_DNA"/>
</dbReference>
<feature type="signal peptide" evidence="1">
    <location>
        <begin position="1"/>
        <end position="25"/>
    </location>
</feature>
<evidence type="ECO:0000256" key="1">
    <source>
        <dbReference type="SAM" id="SignalP"/>
    </source>
</evidence>
<dbReference type="Proteomes" id="UP000006228">
    <property type="component" value="Unassembled WGS sequence"/>
</dbReference>